<sequence>MPHTPCFHLRLPTPCLQDVLPPSSTAPSAIGSFPGQYLPILAAVVHPRLTRRSRHAIKLMTLQSPPMPLAAADVSHFRTTSPFLRASPSHNPRVLAPQHAVPLRYCTPATSSARRILVFLGLESISSAPPLSLTPYRAGATIAAVFFPPRPAPPASYRLPRARRFLRTMVLAS</sequence>
<organism evidence="1 2">
    <name type="scientific">Favolaschia claudopus</name>
    <dbReference type="NCBI Taxonomy" id="2862362"/>
    <lineage>
        <taxon>Eukaryota</taxon>
        <taxon>Fungi</taxon>
        <taxon>Dikarya</taxon>
        <taxon>Basidiomycota</taxon>
        <taxon>Agaricomycotina</taxon>
        <taxon>Agaricomycetes</taxon>
        <taxon>Agaricomycetidae</taxon>
        <taxon>Agaricales</taxon>
        <taxon>Marasmiineae</taxon>
        <taxon>Mycenaceae</taxon>
        <taxon>Favolaschia</taxon>
    </lineage>
</organism>
<evidence type="ECO:0000313" key="2">
    <source>
        <dbReference type="Proteomes" id="UP001362999"/>
    </source>
</evidence>
<accession>A0AAW0AFE6</accession>
<proteinExistence type="predicted"/>
<protein>
    <submittedName>
        <fullName evidence="1">Uncharacterized protein</fullName>
    </submittedName>
</protein>
<keyword evidence="2" id="KW-1185">Reference proteome</keyword>
<name>A0AAW0AFE6_9AGAR</name>
<gene>
    <name evidence="1" type="ORF">R3P38DRAFT_3211850</name>
</gene>
<evidence type="ECO:0000313" key="1">
    <source>
        <dbReference type="EMBL" id="KAK7007519.1"/>
    </source>
</evidence>
<reference evidence="1 2" key="1">
    <citation type="journal article" date="2024" name="J Genomics">
        <title>Draft genome sequencing and assembly of Favolaschia claudopus CIRM-BRFM 2984 isolated from oak limbs.</title>
        <authorList>
            <person name="Navarro D."/>
            <person name="Drula E."/>
            <person name="Chaduli D."/>
            <person name="Cazenave R."/>
            <person name="Ahrendt S."/>
            <person name="Wang J."/>
            <person name="Lipzen A."/>
            <person name="Daum C."/>
            <person name="Barry K."/>
            <person name="Grigoriev I.V."/>
            <person name="Favel A."/>
            <person name="Rosso M.N."/>
            <person name="Martin F."/>
        </authorList>
    </citation>
    <scope>NUCLEOTIDE SEQUENCE [LARGE SCALE GENOMIC DNA]</scope>
    <source>
        <strain evidence="1 2">CIRM-BRFM 2984</strain>
    </source>
</reference>
<dbReference type="EMBL" id="JAWWNJ010000070">
    <property type="protein sequence ID" value="KAK7007519.1"/>
    <property type="molecule type" value="Genomic_DNA"/>
</dbReference>
<dbReference type="AlphaFoldDB" id="A0AAW0AFE6"/>
<dbReference type="Proteomes" id="UP001362999">
    <property type="component" value="Unassembled WGS sequence"/>
</dbReference>
<comment type="caution">
    <text evidence="1">The sequence shown here is derived from an EMBL/GenBank/DDBJ whole genome shotgun (WGS) entry which is preliminary data.</text>
</comment>